<feature type="transmembrane region" description="Helical" evidence="5">
    <location>
        <begin position="77"/>
        <end position="95"/>
    </location>
</feature>
<comment type="caution">
    <text evidence="7">The sequence shown here is derived from an EMBL/GenBank/DDBJ whole genome shotgun (WGS) entry which is preliminary data.</text>
</comment>
<reference evidence="7 8" key="1">
    <citation type="submission" date="2018-06" db="EMBL/GenBank/DDBJ databases">
        <title>Genomic Encyclopedia of Type Strains, Phase IV (KMG-IV): sequencing the most valuable type-strain genomes for metagenomic binning, comparative biology and taxonomic classification.</title>
        <authorList>
            <person name="Goeker M."/>
        </authorList>
    </citation>
    <scope>NUCLEOTIDE SEQUENCE [LARGE SCALE GENOMIC DNA]</scope>
    <source>
        <strain evidence="7 8">DSM 24032</strain>
    </source>
</reference>
<organism evidence="7 8">
    <name type="scientific">Arenicella xantha</name>
    <dbReference type="NCBI Taxonomy" id="644221"/>
    <lineage>
        <taxon>Bacteria</taxon>
        <taxon>Pseudomonadati</taxon>
        <taxon>Pseudomonadota</taxon>
        <taxon>Gammaproteobacteria</taxon>
        <taxon>Arenicellales</taxon>
        <taxon>Arenicellaceae</taxon>
        <taxon>Arenicella</taxon>
    </lineage>
</organism>
<dbReference type="OrthoDB" id="9783389at2"/>
<dbReference type="GO" id="GO:0016020">
    <property type="term" value="C:membrane"/>
    <property type="evidence" value="ECO:0007669"/>
    <property type="project" value="UniProtKB-SubCell"/>
</dbReference>
<name>A0A395JHL4_9GAMM</name>
<feature type="transmembrane region" description="Helical" evidence="5">
    <location>
        <begin position="250"/>
        <end position="266"/>
    </location>
</feature>
<feature type="transmembrane region" description="Helical" evidence="5">
    <location>
        <begin position="418"/>
        <end position="439"/>
    </location>
</feature>
<feature type="transmembrane region" description="Helical" evidence="5">
    <location>
        <begin position="445"/>
        <end position="465"/>
    </location>
</feature>
<feature type="transmembrane region" description="Helical" evidence="5">
    <location>
        <begin position="134"/>
        <end position="155"/>
    </location>
</feature>
<comment type="subcellular location">
    <subcellularLocation>
        <location evidence="1">Membrane</location>
        <topology evidence="1">Multi-pass membrane protein</topology>
    </subcellularLocation>
</comment>
<dbReference type="Proteomes" id="UP000253083">
    <property type="component" value="Unassembled WGS sequence"/>
</dbReference>
<evidence type="ECO:0000313" key="8">
    <source>
        <dbReference type="Proteomes" id="UP000253083"/>
    </source>
</evidence>
<dbReference type="PANTHER" id="PTHR37422">
    <property type="entry name" value="TEICHURONIC ACID BIOSYNTHESIS PROTEIN TUAE"/>
    <property type="match status" value="1"/>
</dbReference>
<evidence type="ECO:0000256" key="4">
    <source>
        <dbReference type="ARBA" id="ARBA00023136"/>
    </source>
</evidence>
<feature type="transmembrane region" description="Helical" evidence="5">
    <location>
        <begin position="21"/>
        <end position="38"/>
    </location>
</feature>
<dbReference type="GO" id="GO:0016874">
    <property type="term" value="F:ligase activity"/>
    <property type="evidence" value="ECO:0007669"/>
    <property type="project" value="UniProtKB-KW"/>
</dbReference>
<keyword evidence="4 5" id="KW-0472">Membrane</keyword>
<feature type="transmembrane region" description="Helical" evidence="5">
    <location>
        <begin position="162"/>
        <end position="180"/>
    </location>
</feature>
<feature type="transmembrane region" description="Helical" evidence="5">
    <location>
        <begin position="272"/>
        <end position="292"/>
    </location>
</feature>
<evidence type="ECO:0000256" key="5">
    <source>
        <dbReference type="SAM" id="Phobius"/>
    </source>
</evidence>
<dbReference type="EMBL" id="QNRT01000004">
    <property type="protein sequence ID" value="RBP49163.1"/>
    <property type="molecule type" value="Genomic_DNA"/>
</dbReference>
<feature type="transmembrane region" description="Helical" evidence="5">
    <location>
        <begin position="390"/>
        <end position="411"/>
    </location>
</feature>
<keyword evidence="2 5" id="KW-0812">Transmembrane</keyword>
<keyword evidence="8" id="KW-1185">Reference proteome</keyword>
<dbReference type="InParanoid" id="A0A395JHL4"/>
<dbReference type="RefSeq" id="WP_113955030.1">
    <property type="nucleotide sequence ID" value="NZ_QNRT01000004.1"/>
</dbReference>
<dbReference type="InterPro" id="IPR051533">
    <property type="entry name" value="WaaL-like"/>
</dbReference>
<evidence type="ECO:0000313" key="7">
    <source>
        <dbReference type="EMBL" id="RBP49163.1"/>
    </source>
</evidence>
<feature type="transmembrane region" description="Helical" evidence="5">
    <location>
        <begin position="44"/>
        <end position="65"/>
    </location>
</feature>
<evidence type="ECO:0000256" key="3">
    <source>
        <dbReference type="ARBA" id="ARBA00022989"/>
    </source>
</evidence>
<evidence type="ECO:0000256" key="1">
    <source>
        <dbReference type="ARBA" id="ARBA00004141"/>
    </source>
</evidence>
<feature type="transmembrane region" description="Helical" evidence="5">
    <location>
        <begin position="210"/>
        <end position="229"/>
    </location>
</feature>
<dbReference type="InterPro" id="IPR007016">
    <property type="entry name" value="O-antigen_ligase-rel_domated"/>
</dbReference>
<keyword evidence="3 5" id="KW-1133">Transmembrane helix</keyword>
<dbReference type="AlphaFoldDB" id="A0A395JHL4"/>
<sequence>MQKSAYGKLSIWSKALNAGVWFGYLAMLLTASFIQDFFDSTSWMAFSAAFYLICMLQLMLILLGLQHNRRALLAAKYMLAVLVLSYLWLWLQTWVPYSTYAQELLFGIDSSLTSSVSWFAPDLTWSVVPEQTQLLLMSELLVGSFFLLTLSLLTTQRRLNQLLMTLALAVLIHATVGIVAKYSDVFLMDTAQIDGHYSAARAWFINRNHFASFISLSMCGALALQYKLWMSSSDSRIGLVLLRQLASGQWLSLLCLVLGLVALLLSQSRAGFFGFCLAFTLVLMVSGGFKTILAQHKKALIGVFIGIGILTFYFGFELLSRVDFRVLSLGERGEQWATTLAVIKHEWLLGYGGNSYATVFQMVRGNEELRPLIYNQAHNEFLHIWLEQGLVGLILWSSVIALLLIRALHLLRIATSPVIRSAVIAGLVVVVAALMQSFFDFNLQILSIRLYFFVIMAMVFAAPSIKYRSSRKKRVRTEPRD</sequence>
<keyword evidence="7" id="KW-0436">Ligase</keyword>
<evidence type="ECO:0000259" key="6">
    <source>
        <dbReference type="Pfam" id="PF04932"/>
    </source>
</evidence>
<dbReference type="PANTHER" id="PTHR37422:SF17">
    <property type="entry name" value="O-ANTIGEN LIGASE"/>
    <property type="match status" value="1"/>
</dbReference>
<protein>
    <submittedName>
        <fullName evidence="7">O-antigen ligase-like membrane protein</fullName>
    </submittedName>
</protein>
<evidence type="ECO:0000256" key="2">
    <source>
        <dbReference type="ARBA" id="ARBA00022692"/>
    </source>
</evidence>
<dbReference type="Pfam" id="PF04932">
    <property type="entry name" value="Wzy_C"/>
    <property type="match status" value="1"/>
</dbReference>
<proteinExistence type="predicted"/>
<accession>A0A395JHL4</accession>
<feature type="transmembrane region" description="Helical" evidence="5">
    <location>
        <begin position="299"/>
        <end position="316"/>
    </location>
</feature>
<feature type="domain" description="O-antigen ligase-related" evidence="6">
    <location>
        <begin position="255"/>
        <end position="396"/>
    </location>
</feature>
<gene>
    <name evidence="7" type="ORF">DFR28_10489</name>
</gene>